<comment type="similarity">
    <text evidence="2">Belongs to the Cob(I)alamin adenosyltransferase family.</text>
</comment>
<dbReference type="PANTHER" id="PTHR46638:SF1">
    <property type="entry name" value="CORRINOID ADENOSYLTRANSFERASE"/>
    <property type="match status" value="1"/>
</dbReference>
<evidence type="ECO:0000256" key="8">
    <source>
        <dbReference type="ARBA" id="ARBA00048555"/>
    </source>
</evidence>
<dbReference type="SUPFAM" id="SSF52540">
    <property type="entry name" value="P-loop containing nucleoside triphosphate hydrolases"/>
    <property type="match status" value="1"/>
</dbReference>
<dbReference type="EC" id="2.5.1.17" evidence="3"/>
<evidence type="ECO:0000256" key="5">
    <source>
        <dbReference type="ARBA" id="ARBA00031529"/>
    </source>
</evidence>
<evidence type="ECO:0000256" key="6">
    <source>
        <dbReference type="ARBA" id="ARBA00033334"/>
    </source>
</evidence>
<accession>A0A2G6MU39</accession>
<comment type="pathway">
    <text evidence="1">Cofactor biosynthesis; adenosylcobalamin biosynthesis; adenosylcobalamin from cob(II)yrinate a,c-diamide: step 2/7.</text>
</comment>
<name>A0A2G6MU39_9BACT</name>
<dbReference type="GO" id="GO:0005524">
    <property type="term" value="F:ATP binding"/>
    <property type="evidence" value="ECO:0007669"/>
    <property type="project" value="InterPro"/>
</dbReference>
<dbReference type="CDD" id="cd00561">
    <property type="entry name" value="CobA_ACA"/>
    <property type="match status" value="1"/>
</dbReference>
<dbReference type="UniPathway" id="UPA00148">
    <property type="reaction ID" value="UER00233"/>
</dbReference>
<comment type="function">
    <text evidence="4">Required for both de novo synthesis of the corrin ring for the assimilation of exogenous corrinoids. Participates in the adenosylation of a variety of incomplete and complete corrinoids.</text>
</comment>
<evidence type="ECO:0000256" key="4">
    <source>
        <dbReference type="ARBA" id="ARBA00024929"/>
    </source>
</evidence>
<dbReference type="InterPro" id="IPR027417">
    <property type="entry name" value="P-loop_NTPase"/>
</dbReference>
<sequence>MKGYVQVYTGNGKGKTTASLGLAIRAAGAGLRVFILQFMKQGEYSEIKALKKFETIIVEQYGAGKFVRGKPSDAEKAKCRQGYERLCQIIEAGTHHLVIAEEANIAFFCGLLSEEDLLHLIDIKPEHIELVITGRGAPASVIEKADLVTEMTAIKHYYQQGVMARIGIEK</sequence>
<evidence type="ECO:0000313" key="10">
    <source>
        <dbReference type="EMBL" id="PIE63476.1"/>
    </source>
</evidence>
<dbReference type="EMBL" id="PDTI01000003">
    <property type="protein sequence ID" value="PIE63476.1"/>
    <property type="molecule type" value="Genomic_DNA"/>
</dbReference>
<reference evidence="10 11" key="1">
    <citation type="submission" date="2017-10" db="EMBL/GenBank/DDBJ databases">
        <title>Novel microbial diversity and functional potential in the marine mammal oral microbiome.</title>
        <authorList>
            <person name="Dudek N.K."/>
            <person name="Sun C.L."/>
            <person name="Burstein D."/>
            <person name="Kantor R.S."/>
            <person name="Aliaga Goltsman D.S."/>
            <person name="Bik E.M."/>
            <person name="Thomas B.C."/>
            <person name="Banfield J.F."/>
            <person name="Relman D.A."/>
        </authorList>
    </citation>
    <scope>NUCLEOTIDE SEQUENCE [LARGE SCALE GENOMIC DNA]</scope>
    <source>
        <strain evidence="10">DOLJORAL78_47_202</strain>
    </source>
</reference>
<dbReference type="Proteomes" id="UP000231203">
    <property type="component" value="Unassembled WGS sequence"/>
</dbReference>
<dbReference type="AlphaFoldDB" id="A0A2G6MU39"/>
<evidence type="ECO:0000256" key="2">
    <source>
        <dbReference type="ARBA" id="ARBA00007487"/>
    </source>
</evidence>
<proteinExistence type="inferred from homology"/>
<dbReference type="GO" id="GO:0009236">
    <property type="term" value="P:cobalamin biosynthetic process"/>
    <property type="evidence" value="ECO:0007669"/>
    <property type="project" value="UniProtKB-UniPathway"/>
</dbReference>
<evidence type="ECO:0000256" key="3">
    <source>
        <dbReference type="ARBA" id="ARBA00012454"/>
    </source>
</evidence>
<evidence type="ECO:0000256" key="9">
    <source>
        <dbReference type="ARBA" id="ARBA00048692"/>
    </source>
</evidence>
<comment type="catalytic activity">
    <reaction evidence="8">
        <text>2 cob(II)yrinate a,c diamide + reduced [electron-transfer flavoprotein] + 2 ATP = 2 adenosylcob(III)yrinate a,c-diamide + 2 triphosphate + oxidized [electron-transfer flavoprotein] + 3 H(+)</text>
        <dbReference type="Rhea" id="RHEA:11528"/>
        <dbReference type="Rhea" id="RHEA-COMP:10685"/>
        <dbReference type="Rhea" id="RHEA-COMP:10686"/>
        <dbReference type="ChEBI" id="CHEBI:15378"/>
        <dbReference type="ChEBI" id="CHEBI:18036"/>
        <dbReference type="ChEBI" id="CHEBI:30616"/>
        <dbReference type="ChEBI" id="CHEBI:57692"/>
        <dbReference type="ChEBI" id="CHEBI:58307"/>
        <dbReference type="ChEBI" id="CHEBI:58503"/>
        <dbReference type="ChEBI" id="CHEBI:58537"/>
        <dbReference type="EC" id="2.5.1.17"/>
    </reaction>
</comment>
<comment type="caution">
    <text evidence="10">The sequence shown here is derived from an EMBL/GenBank/DDBJ whole genome shotgun (WGS) entry which is preliminary data.</text>
</comment>
<comment type="catalytic activity">
    <reaction evidence="9">
        <text>2 cob(II)alamin + reduced [electron-transfer flavoprotein] + 2 ATP = 2 adenosylcob(III)alamin + 2 triphosphate + oxidized [electron-transfer flavoprotein] + 3 H(+)</text>
        <dbReference type="Rhea" id="RHEA:28671"/>
        <dbReference type="Rhea" id="RHEA-COMP:10685"/>
        <dbReference type="Rhea" id="RHEA-COMP:10686"/>
        <dbReference type="ChEBI" id="CHEBI:15378"/>
        <dbReference type="ChEBI" id="CHEBI:16304"/>
        <dbReference type="ChEBI" id="CHEBI:18036"/>
        <dbReference type="ChEBI" id="CHEBI:18408"/>
        <dbReference type="ChEBI" id="CHEBI:30616"/>
        <dbReference type="ChEBI" id="CHEBI:57692"/>
        <dbReference type="ChEBI" id="CHEBI:58307"/>
        <dbReference type="EC" id="2.5.1.17"/>
    </reaction>
</comment>
<dbReference type="Pfam" id="PF02572">
    <property type="entry name" value="CobA_CobO_BtuR"/>
    <property type="match status" value="1"/>
</dbReference>
<evidence type="ECO:0000256" key="7">
    <source>
        <dbReference type="ARBA" id="ARBA00033354"/>
    </source>
</evidence>
<dbReference type="PANTHER" id="PTHR46638">
    <property type="entry name" value="CORRINOID ADENOSYLTRANSFERASE"/>
    <property type="match status" value="1"/>
</dbReference>
<protein>
    <recommendedName>
        <fullName evidence="3">corrinoid adenosyltransferase</fullName>
        <ecNumber evidence="3">2.5.1.17</ecNumber>
    </recommendedName>
    <alternativeName>
        <fullName evidence="5">Cob(II)alamin adenosyltransferase</fullName>
    </alternativeName>
    <alternativeName>
        <fullName evidence="7">Cob(II)yrinic acid a,c-diamide adenosyltransferase</fullName>
    </alternativeName>
    <alternativeName>
        <fullName evidence="6">Cobinamide/cobalamin adenosyltransferase</fullName>
    </alternativeName>
</protein>
<keyword evidence="10" id="KW-0808">Transferase</keyword>
<dbReference type="PIRSF" id="PIRSF015617">
    <property type="entry name" value="Adensltrnsf_CobA"/>
    <property type="match status" value="1"/>
</dbReference>
<organism evidence="10 11">
    <name type="scientific">Desulfobacter postgatei</name>
    <dbReference type="NCBI Taxonomy" id="2293"/>
    <lineage>
        <taxon>Bacteria</taxon>
        <taxon>Pseudomonadati</taxon>
        <taxon>Thermodesulfobacteriota</taxon>
        <taxon>Desulfobacteria</taxon>
        <taxon>Desulfobacterales</taxon>
        <taxon>Desulfobacteraceae</taxon>
        <taxon>Desulfobacter</taxon>
    </lineage>
</organism>
<dbReference type="GO" id="GO:0008817">
    <property type="term" value="F:corrinoid adenosyltransferase activity"/>
    <property type="evidence" value="ECO:0007669"/>
    <property type="project" value="UniProtKB-EC"/>
</dbReference>
<dbReference type="InterPro" id="IPR003724">
    <property type="entry name" value="CblAdoTrfase_CobA"/>
</dbReference>
<gene>
    <name evidence="10" type="ORF">CSA25_00095</name>
</gene>
<dbReference type="Gene3D" id="3.40.50.300">
    <property type="entry name" value="P-loop containing nucleotide triphosphate hydrolases"/>
    <property type="match status" value="1"/>
</dbReference>
<evidence type="ECO:0000313" key="11">
    <source>
        <dbReference type="Proteomes" id="UP000231203"/>
    </source>
</evidence>
<evidence type="ECO:0000256" key="1">
    <source>
        <dbReference type="ARBA" id="ARBA00005121"/>
    </source>
</evidence>